<dbReference type="Proteomes" id="UP001206821">
    <property type="component" value="Unassembled WGS sequence"/>
</dbReference>
<dbReference type="InterPro" id="IPR025444">
    <property type="entry name" value="Monooxy_af470"/>
</dbReference>
<evidence type="ECO:0000313" key="2">
    <source>
        <dbReference type="Proteomes" id="UP001206821"/>
    </source>
</evidence>
<comment type="caution">
    <text evidence="1">The sequence shown here is derived from an EMBL/GenBank/DDBJ whole genome shotgun (WGS) entry which is preliminary data.</text>
</comment>
<name>A0ABT2L0Z7_9BACL</name>
<dbReference type="RefSeq" id="WP_034817561.1">
    <property type="nucleotide sequence ID" value="NZ_JANIEK010000028.1"/>
</dbReference>
<dbReference type="Pfam" id="PF13826">
    <property type="entry name" value="Monooxy_af470-like"/>
    <property type="match status" value="1"/>
</dbReference>
<reference evidence="1 2" key="1">
    <citation type="submission" date="2022-07" db="EMBL/GenBank/DDBJ databases">
        <title>Genomic and pangenome structural analysis of the polyextremophile Exiguobacterium.</title>
        <authorList>
            <person name="Shen L."/>
        </authorList>
    </citation>
    <scope>NUCLEOTIDE SEQUENCE [LARGE SCALE GENOMIC DNA]</scope>
    <source>
        <strain evidence="1 2">12_1</strain>
    </source>
</reference>
<keyword evidence="2" id="KW-1185">Reference proteome</keyword>
<organism evidence="1 2">
    <name type="scientific">Exiguobacterium alkaliphilum</name>
    <dbReference type="NCBI Taxonomy" id="1428684"/>
    <lineage>
        <taxon>Bacteria</taxon>
        <taxon>Bacillati</taxon>
        <taxon>Bacillota</taxon>
        <taxon>Bacilli</taxon>
        <taxon>Bacillales</taxon>
        <taxon>Bacillales Family XII. Incertae Sedis</taxon>
        <taxon>Exiguobacterium</taxon>
    </lineage>
</organism>
<dbReference type="EMBL" id="JANIEK010000028">
    <property type="protein sequence ID" value="MCT4795526.1"/>
    <property type="molecule type" value="Genomic_DNA"/>
</dbReference>
<evidence type="ECO:0000313" key="1">
    <source>
        <dbReference type="EMBL" id="MCT4795526.1"/>
    </source>
</evidence>
<proteinExistence type="predicted"/>
<gene>
    <name evidence="1" type="ORF">NQG31_08210</name>
</gene>
<sequence>MKRKMAVPNEDVVVFVIGIRVNRLRSIRKWWPTFNAMPAMLKELYAHSDLGFLSHETSIGWRSITLIQYWRSSEQLLQYAHNNQHMKAWKAFNQKARSSEVVGIFHETYEVKNYESMYVNLPTRGLGKAIGEIDVSKMRESARERLAEREAK</sequence>
<protein>
    <submittedName>
        <fullName evidence="1">DUF4188 domain-containing protein</fullName>
    </submittedName>
</protein>
<accession>A0ABT2L0Z7</accession>